<reference evidence="1" key="1">
    <citation type="submission" date="2021-06" db="EMBL/GenBank/DDBJ databases">
        <authorList>
            <person name="Kallberg Y."/>
            <person name="Tangrot J."/>
            <person name="Rosling A."/>
        </authorList>
    </citation>
    <scope>NUCLEOTIDE SEQUENCE</scope>
    <source>
        <strain evidence="1">MA453B</strain>
    </source>
</reference>
<proteinExistence type="predicted"/>
<sequence length="73" mass="8490">MAVEESSSSKVPRTVFEAHVPDHYYDLPTQDSNKPDFWVYIKIAGTIQENLYEEIPGKQKLGFQLIEENKEFL</sequence>
<accession>A0A9N9IY52</accession>
<protein>
    <submittedName>
        <fullName evidence="1">20687_t:CDS:1</fullName>
    </submittedName>
</protein>
<dbReference type="AlphaFoldDB" id="A0A9N9IY52"/>
<keyword evidence="2" id="KW-1185">Reference proteome</keyword>
<evidence type="ECO:0000313" key="1">
    <source>
        <dbReference type="EMBL" id="CAG8751306.1"/>
    </source>
</evidence>
<comment type="caution">
    <text evidence="1">The sequence shown here is derived from an EMBL/GenBank/DDBJ whole genome shotgun (WGS) entry which is preliminary data.</text>
</comment>
<dbReference type="EMBL" id="CAJVPY010015327">
    <property type="protein sequence ID" value="CAG8751306.1"/>
    <property type="molecule type" value="Genomic_DNA"/>
</dbReference>
<name>A0A9N9IY52_9GLOM</name>
<gene>
    <name evidence="1" type="ORF">DERYTH_LOCUS16928</name>
</gene>
<evidence type="ECO:0000313" key="2">
    <source>
        <dbReference type="Proteomes" id="UP000789405"/>
    </source>
</evidence>
<organism evidence="1 2">
    <name type="scientific">Dentiscutata erythropus</name>
    <dbReference type="NCBI Taxonomy" id="1348616"/>
    <lineage>
        <taxon>Eukaryota</taxon>
        <taxon>Fungi</taxon>
        <taxon>Fungi incertae sedis</taxon>
        <taxon>Mucoromycota</taxon>
        <taxon>Glomeromycotina</taxon>
        <taxon>Glomeromycetes</taxon>
        <taxon>Diversisporales</taxon>
        <taxon>Gigasporaceae</taxon>
        <taxon>Dentiscutata</taxon>
    </lineage>
</organism>
<dbReference type="Proteomes" id="UP000789405">
    <property type="component" value="Unassembled WGS sequence"/>
</dbReference>